<evidence type="ECO:0000313" key="3">
    <source>
        <dbReference type="Proteomes" id="UP000286947"/>
    </source>
</evidence>
<gene>
    <name evidence="2" type="primary">pncC</name>
    <name evidence="2" type="ORF">CUZ56_00898</name>
</gene>
<accession>A0A433SDY0</accession>
<reference evidence="2 3" key="1">
    <citation type="submission" date="2018-01" db="EMBL/GenBank/DDBJ databases">
        <title>Saezia sanguinis gen. nov., sp. nov., in the order Burkholderiales isolated from human blood.</title>
        <authorList>
            <person name="Medina-Pascual M.J."/>
            <person name="Valdezate S."/>
            <person name="Monzon S."/>
            <person name="Cuesta I."/>
            <person name="Carrasco G."/>
            <person name="Villalon P."/>
            <person name="Saez-Nieto J.A."/>
        </authorList>
    </citation>
    <scope>NUCLEOTIDE SEQUENCE [LARGE SCALE GENOMIC DNA]</scope>
    <source>
        <strain evidence="2 3">CNM695-12</strain>
    </source>
</reference>
<dbReference type="InterPro" id="IPR036653">
    <property type="entry name" value="CinA-like_C"/>
</dbReference>
<protein>
    <submittedName>
        <fullName evidence="2">Nicotinamide-nucleotide amidohydrolase PncC</fullName>
        <ecNumber evidence="2">3.5.1.42</ecNumber>
    </submittedName>
</protein>
<sequence length="176" mass="18863">MTLIHASSLQPLLAELSGALLKRQQMLCTAESCTGGLIAAYCTSLAGSSQWFERGFVTYSNEAKHELLDIPLALIEQHGAVSEPVAHAMAQNALSHSRAHWSVSVTGIAGPSGGSAEKPVGLVWFGFARRLSIHSTATAELQIQTEKMHFPGDRHAVRHATVEHALHGLLARLTHS</sequence>
<organism evidence="2 3">
    <name type="scientific">Saezia sanguinis</name>
    <dbReference type="NCBI Taxonomy" id="1965230"/>
    <lineage>
        <taxon>Bacteria</taxon>
        <taxon>Pseudomonadati</taxon>
        <taxon>Pseudomonadota</taxon>
        <taxon>Betaproteobacteria</taxon>
        <taxon>Burkholderiales</taxon>
        <taxon>Saeziaceae</taxon>
        <taxon>Saezia</taxon>
    </lineage>
</organism>
<dbReference type="OrthoDB" id="9801454at2"/>
<dbReference type="AlphaFoldDB" id="A0A433SDY0"/>
<dbReference type="SUPFAM" id="SSF142433">
    <property type="entry name" value="CinA-like"/>
    <property type="match status" value="1"/>
</dbReference>
<name>A0A433SDY0_9BURK</name>
<keyword evidence="2" id="KW-0378">Hydrolase</keyword>
<comment type="caution">
    <text evidence="2">The sequence shown here is derived from an EMBL/GenBank/DDBJ whole genome shotgun (WGS) entry which is preliminary data.</text>
</comment>
<dbReference type="EMBL" id="PQSP01000002">
    <property type="protein sequence ID" value="RUS66961.1"/>
    <property type="molecule type" value="Genomic_DNA"/>
</dbReference>
<dbReference type="Pfam" id="PF02464">
    <property type="entry name" value="CinA"/>
    <property type="match status" value="1"/>
</dbReference>
<feature type="domain" description="CinA C-terminal" evidence="1">
    <location>
        <begin position="12"/>
        <end position="171"/>
    </location>
</feature>
<dbReference type="Proteomes" id="UP000286947">
    <property type="component" value="Unassembled WGS sequence"/>
</dbReference>
<evidence type="ECO:0000259" key="1">
    <source>
        <dbReference type="Pfam" id="PF02464"/>
    </source>
</evidence>
<proteinExistence type="predicted"/>
<dbReference type="InterPro" id="IPR008136">
    <property type="entry name" value="CinA_C"/>
</dbReference>
<dbReference type="EC" id="3.5.1.42" evidence="2"/>
<dbReference type="GO" id="GO:0019159">
    <property type="term" value="F:nicotinamide-nucleotide amidase activity"/>
    <property type="evidence" value="ECO:0007669"/>
    <property type="project" value="UniProtKB-EC"/>
</dbReference>
<dbReference type="Gene3D" id="3.90.950.20">
    <property type="entry name" value="CinA-like"/>
    <property type="match status" value="1"/>
</dbReference>
<keyword evidence="3" id="KW-1185">Reference proteome</keyword>
<dbReference type="NCBIfam" id="TIGR00199">
    <property type="entry name" value="PncC_domain"/>
    <property type="match status" value="1"/>
</dbReference>
<evidence type="ECO:0000313" key="2">
    <source>
        <dbReference type="EMBL" id="RUS66961.1"/>
    </source>
</evidence>
<dbReference type="RefSeq" id="WP_126978656.1">
    <property type="nucleotide sequence ID" value="NZ_PQSP01000002.1"/>
</dbReference>